<name>A0ABV1FAY5_9FIRM</name>
<evidence type="ECO:0000313" key="2">
    <source>
        <dbReference type="Proteomes" id="UP001490816"/>
    </source>
</evidence>
<dbReference type="Gene3D" id="3.90.1150.30">
    <property type="match status" value="1"/>
</dbReference>
<protein>
    <submittedName>
        <fullName evidence="1">MmcQ/YjbR family DNA-binding protein</fullName>
    </submittedName>
</protein>
<keyword evidence="2" id="KW-1185">Reference proteome</keyword>
<dbReference type="RefSeq" id="WP_117950145.1">
    <property type="nucleotide sequence ID" value="NZ_JBBMEZ010000028.1"/>
</dbReference>
<proteinExistence type="predicted"/>
<comment type="caution">
    <text evidence="1">The sequence shown here is derived from an EMBL/GenBank/DDBJ whole genome shotgun (WGS) entry which is preliminary data.</text>
</comment>
<dbReference type="PANTHER" id="PTHR35145">
    <property type="entry name" value="CYTOPLASMIC PROTEIN-RELATED"/>
    <property type="match status" value="1"/>
</dbReference>
<dbReference type="SUPFAM" id="SSF142906">
    <property type="entry name" value="YjbR-like"/>
    <property type="match status" value="1"/>
</dbReference>
<reference evidence="1 2" key="1">
    <citation type="submission" date="2024-03" db="EMBL/GenBank/DDBJ databases">
        <title>Human intestinal bacterial collection.</title>
        <authorList>
            <person name="Pauvert C."/>
            <person name="Hitch T.C.A."/>
            <person name="Clavel T."/>
        </authorList>
    </citation>
    <scope>NUCLEOTIDE SEQUENCE [LARGE SCALE GENOMIC DNA]</scope>
    <source>
        <strain evidence="1 2">CLA-JM-H38</strain>
    </source>
</reference>
<organism evidence="1 2">
    <name type="scientific">Ruminococcoides intestinale</name>
    <dbReference type="NCBI Taxonomy" id="3133162"/>
    <lineage>
        <taxon>Bacteria</taxon>
        <taxon>Bacillati</taxon>
        <taxon>Bacillota</taxon>
        <taxon>Clostridia</taxon>
        <taxon>Eubacteriales</taxon>
        <taxon>Oscillospiraceae</taxon>
        <taxon>Ruminococcoides</taxon>
    </lineage>
</organism>
<dbReference type="PANTHER" id="PTHR35145:SF1">
    <property type="entry name" value="CYTOPLASMIC PROTEIN"/>
    <property type="match status" value="1"/>
</dbReference>
<gene>
    <name evidence="1" type="ORF">WMO39_09430</name>
</gene>
<dbReference type="GO" id="GO:0003677">
    <property type="term" value="F:DNA binding"/>
    <property type="evidence" value="ECO:0007669"/>
    <property type="project" value="UniProtKB-KW"/>
</dbReference>
<dbReference type="Pfam" id="PF04237">
    <property type="entry name" value="YjbR"/>
    <property type="match status" value="1"/>
</dbReference>
<accession>A0ABV1FAY5</accession>
<dbReference type="InterPro" id="IPR038056">
    <property type="entry name" value="YjbR-like_sf"/>
</dbReference>
<dbReference type="EMBL" id="JBBMEZ010000028">
    <property type="protein sequence ID" value="MEQ2470544.1"/>
    <property type="molecule type" value="Genomic_DNA"/>
</dbReference>
<keyword evidence="1" id="KW-0238">DNA-binding</keyword>
<dbReference type="InterPro" id="IPR007351">
    <property type="entry name" value="YjbR"/>
</dbReference>
<sequence length="147" mass="16534">MAYNDNSINRDVILNYAFSTYGTEPEYPWESSPDNAVLRNTMSGKWYAIIMCVKRQILGLDGDGFVDVMNVKCDPILVGSLRMKNGFLPAYHMNKDKWISILLDGSVSKEEIFPLIDESYSLVMPKAKKRSKNGSMSIVGVALKQNN</sequence>
<evidence type="ECO:0000313" key="1">
    <source>
        <dbReference type="EMBL" id="MEQ2470544.1"/>
    </source>
</evidence>
<dbReference type="InterPro" id="IPR058532">
    <property type="entry name" value="YjbR/MT2646/Rv2570-like"/>
</dbReference>
<dbReference type="Proteomes" id="UP001490816">
    <property type="component" value="Unassembled WGS sequence"/>
</dbReference>